<sequence length="133" mass="15403">MRIGASESNRDERRPRETDPIQNETKNHSIPCQHRLLPTIVLKLHWILIEYQKKLLREKNESSNDLVTDGKTVTARQNKTVQTFKFKTPSNKPTLQHVEIPIFTIVDLISNEPVPLINSPSYNEKNNNSMSKE</sequence>
<name>A0A9K3KIY0_9STRA</name>
<protein>
    <submittedName>
        <fullName evidence="2">Uncharacterized protein</fullName>
    </submittedName>
</protein>
<gene>
    <name evidence="2" type="ORF">IV203_021706</name>
</gene>
<evidence type="ECO:0000256" key="1">
    <source>
        <dbReference type="SAM" id="MobiDB-lite"/>
    </source>
</evidence>
<dbReference type="EMBL" id="JAGRRH010000023">
    <property type="protein sequence ID" value="KAG7343698.1"/>
    <property type="molecule type" value="Genomic_DNA"/>
</dbReference>
<keyword evidence="3" id="KW-1185">Reference proteome</keyword>
<reference evidence="2" key="1">
    <citation type="journal article" date="2021" name="Sci. Rep.">
        <title>Diploid genomic architecture of Nitzschia inconspicua, an elite biomass production diatom.</title>
        <authorList>
            <person name="Oliver A."/>
            <person name="Podell S."/>
            <person name="Pinowska A."/>
            <person name="Traller J.C."/>
            <person name="Smith S.R."/>
            <person name="McClure R."/>
            <person name="Beliaev A."/>
            <person name="Bohutskyi P."/>
            <person name="Hill E.A."/>
            <person name="Rabines A."/>
            <person name="Zheng H."/>
            <person name="Allen L.Z."/>
            <person name="Kuo A."/>
            <person name="Grigoriev I.V."/>
            <person name="Allen A.E."/>
            <person name="Hazlebeck D."/>
            <person name="Allen E.E."/>
        </authorList>
    </citation>
    <scope>NUCLEOTIDE SEQUENCE</scope>
    <source>
        <strain evidence="2">Hildebrandi</strain>
    </source>
</reference>
<evidence type="ECO:0000313" key="3">
    <source>
        <dbReference type="Proteomes" id="UP000693970"/>
    </source>
</evidence>
<organism evidence="2 3">
    <name type="scientific">Nitzschia inconspicua</name>
    <dbReference type="NCBI Taxonomy" id="303405"/>
    <lineage>
        <taxon>Eukaryota</taxon>
        <taxon>Sar</taxon>
        <taxon>Stramenopiles</taxon>
        <taxon>Ochrophyta</taxon>
        <taxon>Bacillariophyta</taxon>
        <taxon>Bacillariophyceae</taxon>
        <taxon>Bacillariophycidae</taxon>
        <taxon>Bacillariales</taxon>
        <taxon>Bacillariaceae</taxon>
        <taxon>Nitzschia</taxon>
    </lineage>
</organism>
<accession>A0A9K3KIY0</accession>
<dbReference type="Proteomes" id="UP000693970">
    <property type="component" value="Unassembled WGS sequence"/>
</dbReference>
<proteinExistence type="predicted"/>
<feature type="region of interest" description="Disordered" evidence="1">
    <location>
        <begin position="1"/>
        <end position="29"/>
    </location>
</feature>
<feature type="compositionally biased region" description="Polar residues" evidence="1">
    <location>
        <begin position="20"/>
        <end position="29"/>
    </location>
</feature>
<feature type="compositionally biased region" description="Basic and acidic residues" evidence="1">
    <location>
        <begin position="8"/>
        <end position="19"/>
    </location>
</feature>
<evidence type="ECO:0000313" key="2">
    <source>
        <dbReference type="EMBL" id="KAG7343698.1"/>
    </source>
</evidence>
<reference evidence="2" key="2">
    <citation type="submission" date="2021-04" db="EMBL/GenBank/DDBJ databases">
        <authorList>
            <person name="Podell S."/>
        </authorList>
    </citation>
    <scope>NUCLEOTIDE SEQUENCE</scope>
    <source>
        <strain evidence="2">Hildebrandi</strain>
    </source>
</reference>
<comment type="caution">
    <text evidence="2">The sequence shown here is derived from an EMBL/GenBank/DDBJ whole genome shotgun (WGS) entry which is preliminary data.</text>
</comment>
<dbReference type="AlphaFoldDB" id="A0A9K3KIY0"/>